<proteinExistence type="predicted"/>
<dbReference type="Proteomes" id="UP000887540">
    <property type="component" value="Unplaced"/>
</dbReference>
<name>A0A914EDQ9_9BILA</name>
<dbReference type="WBParaSite" id="ACRNAN_scaffold750.g17674.t1">
    <property type="protein sequence ID" value="ACRNAN_scaffold750.g17674.t1"/>
    <property type="gene ID" value="ACRNAN_scaffold750.g17674"/>
</dbReference>
<evidence type="ECO:0000313" key="1">
    <source>
        <dbReference type="Proteomes" id="UP000887540"/>
    </source>
</evidence>
<keyword evidence="1" id="KW-1185">Reference proteome</keyword>
<accession>A0A914EDQ9</accession>
<evidence type="ECO:0000313" key="2">
    <source>
        <dbReference type="WBParaSite" id="ACRNAN_scaffold750.g17674.t1"/>
    </source>
</evidence>
<dbReference type="AlphaFoldDB" id="A0A914EDQ9"/>
<reference evidence="2" key="1">
    <citation type="submission" date="2022-11" db="UniProtKB">
        <authorList>
            <consortium name="WormBaseParasite"/>
        </authorList>
    </citation>
    <scope>IDENTIFICATION</scope>
</reference>
<organism evidence="1 2">
    <name type="scientific">Acrobeloides nanus</name>
    <dbReference type="NCBI Taxonomy" id="290746"/>
    <lineage>
        <taxon>Eukaryota</taxon>
        <taxon>Metazoa</taxon>
        <taxon>Ecdysozoa</taxon>
        <taxon>Nematoda</taxon>
        <taxon>Chromadorea</taxon>
        <taxon>Rhabditida</taxon>
        <taxon>Tylenchina</taxon>
        <taxon>Cephalobomorpha</taxon>
        <taxon>Cephaloboidea</taxon>
        <taxon>Cephalobidae</taxon>
        <taxon>Acrobeloides</taxon>
    </lineage>
</organism>
<protein>
    <submittedName>
        <fullName evidence="2">Ubiquitin-like domain-containing protein</fullName>
    </submittedName>
</protein>
<sequence>MAKCYVDGNEFEVVVSRKFTVKSLPDIVELCLNADDIHFEQGRILLIKLKGDSRLVNGKNAIGVNRGEVILPDFLLKLLGVSIGEQLKIQQVHPIKPLDPCYVVIKVVAAESRTRYDNQKVDESTPFIPLALEKISETFREANLNLIVTPGESRKMDVMMKEMENMTCKETEYRLIVEIIAIKTLEMKPRSYEYVSTNTQVVCENVKDSVELIKASRTELEKSKSTDYNTYALARIAEKGLDKEFEEQHLLKEQKKLNALLEVWQKVTMALKRNNVIKDEIKPKKLSPTSVHDTFGLMKAQMPQSFNDPTE</sequence>